<proteinExistence type="predicted"/>
<dbReference type="GO" id="GO:0008374">
    <property type="term" value="F:O-acyltransferase activity"/>
    <property type="evidence" value="ECO:0007669"/>
    <property type="project" value="InterPro"/>
</dbReference>
<evidence type="ECO:0000259" key="2">
    <source>
        <dbReference type="Pfam" id="PF06974"/>
    </source>
</evidence>
<reference evidence="3" key="1">
    <citation type="submission" date="2023-07" db="EMBL/GenBank/DDBJ databases">
        <authorList>
            <consortium name="AG Swart"/>
            <person name="Singh M."/>
            <person name="Singh A."/>
            <person name="Seah K."/>
            <person name="Emmerich C."/>
        </authorList>
    </citation>
    <scope>NUCLEOTIDE SEQUENCE</scope>
    <source>
        <strain evidence="3">DP1</strain>
    </source>
</reference>
<accession>A0AAD1UF97</accession>
<feature type="transmembrane region" description="Helical" evidence="1">
    <location>
        <begin position="6"/>
        <end position="36"/>
    </location>
</feature>
<dbReference type="Proteomes" id="UP001295684">
    <property type="component" value="Unassembled WGS sequence"/>
</dbReference>
<sequence>MLIEYGILHAIIILLKIQLFGVLPTLAILVAGFYGLSKVLDRFGYQFAVGQDVQFFFNSGKESANCIGIIEMEKISAKTLKEECFLKKGISNVRKLRQVPVNFLGIQLWKDIAPETAINQFSTIDEKFSSQDDVIKHCNEWARENISLEKPQWEIKFKENHTETTSLLLMKCHHSFTDGVGVITLFAFLNDESLCPKMMPKYKDFSCLQAVLLTLFTPIALLWQYCVVLFHKAHESNRMIHTPTGRLSGESIFLKTKTFDFKDIRKCYKMFENTTFNNYVMGVLSKSMHSWFTKNGVEAPESLIMSCPVSMKTLPKSVADINLNNYTSSVTIQFPVLENLKESLKITKRRFAEFFKFYHLIPTVYFQKLFRYIPRKIGSYLYDKFIQEVDFLLTNVSGPREPIYLCNKKILKITPFLSNFSNMDLVVVCFSYNQKVSFQIIADKEIQMNPYDLKEFIETNFDGRVLKLKNENI</sequence>
<keyword evidence="1" id="KW-1133">Transmembrane helix</keyword>
<evidence type="ECO:0000256" key="1">
    <source>
        <dbReference type="SAM" id="Phobius"/>
    </source>
</evidence>
<organism evidence="3 4">
    <name type="scientific">Euplotes crassus</name>
    <dbReference type="NCBI Taxonomy" id="5936"/>
    <lineage>
        <taxon>Eukaryota</taxon>
        <taxon>Sar</taxon>
        <taxon>Alveolata</taxon>
        <taxon>Ciliophora</taxon>
        <taxon>Intramacronucleata</taxon>
        <taxon>Spirotrichea</taxon>
        <taxon>Hypotrichia</taxon>
        <taxon>Euplotida</taxon>
        <taxon>Euplotidae</taxon>
        <taxon>Moneuplotes</taxon>
    </lineage>
</organism>
<evidence type="ECO:0000313" key="4">
    <source>
        <dbReference type="Proteomes" id="UP001295684"/>
    </source>
</evidence>
<name>A0AAD1UF97_EUPCR</name>
<keyword evidence="1" id="KW-0472">Membrane</keyword>
<dbReference type="AlphaFoldDB" id="A0AAD1UF97"/>
<dbReference type="PANTHER" id="PTHR31650:SF1">
    <property type="entry name" value="WAX ESTER SYNTHASE_DIACYLGLYCEROL ACYLTRANSFERASE 4-RELATED"/>
    <property type="match status" value="1"/>
</dbReference>
<gene>
    <name evidence="3" type="ORF">ECRASSUSDP1_LOCUS9027</name>
</gene>
<dbReference type="GO" id="GO:0005886">
    <property type="term" value="C:plasma membrane"/>
    <property type="evidence" value="ECO:0007669"/>
    <property type="project" value="TreeGrafter"/>
</dbReference>
<keyword evidence="4" id="KW-1185">Reference proteome</keyword>
<dbReference type="EMBL" id="CAMPGE010008853">
    <property type="protein sequence ID" value="CAI2367739.1"/>
    <property type="molecule type" value="Genomic_DNA"/>
</dbReference>
<feature type="transmembrane region" description="Helical" evidence="1">
    <location>
        <begin position="207"/>
        <end position="230"/>
    </location>
</feature>
<dbReference type="InterPro" id="IPR009721">
    <property type="entry name" value="O-acyltransferase_WSD1_C"/>
</dbReference>
<dbReference type="InterPro" id="IPR045034">
    <property type="entry name" value="O-acyltransferase_WSD1-like"/>
</dbReference>
<feature type="domain" description="O-acyltransferase WSD1 C-terminal" evidence="2">
    <location>
        <begin position="325"/>
        <end position="462"/>
    </location>
</feature>
<evidence type="ECO:0000313" key="3">
    <source>
        <dbReference type="EMBL" id="CAI2367739.1"/>
    </source>
</evidence>
<dbReference type="GO" id="GO:0019432">
    <property type="term" value="P:triglyceride biosynthetic process"/>
    <property type="evidence" value="ECO:0007669"/>
    <property type="project" value="TreeGrafter"/>
</dbReference>
<comment type="caution">
    <text evidence="3">The sequence shown here is derived from an EMBL/GenBank/DDBJ whole genome shotgun (WGS) entry which is preliminary data.</text>
</comment>
<dbReference type="Pfam" id="PF06974">
    <property type="entry name" value="WS_DGAT_C"/>
    <property type="match status" value="1"/>
</dbReference>
<keyword evidence="1" id="KW-0812">Transmembrane</keyword>
<dbReference type="PANTHER" id="PTHR31650">
    <property type="entry name" value="O-ACYLTRANSFERASE (WSD1-LIKE) FAMILY PROTEIN"/>
    <property type="match status" value="1"/>
</dbReference>
<protein>
    <recommendedName>
        <fullName evidence="2">O-acyltransferase WSD1 C-terminal domain-containing protein</fullName>
    </recommendedName>
</protein>